<sequence>GGDFGSAAPPKLVRFDALNSAPTGIHTQIKDGDRFRIQFDRPTDRSEALGNKRYVDSLFTFSHPLGADYSGAWVDSSTFVVSVLSVSTKGAPPIGTTQVLVVPDRLRNRQGEPSGSIAPAFLSSSYGSSAPPRFTSFEVFDPDNADVTYSDGDRLRLVFDMATDRGRREGGKKFVDNLLEFSVQLGIDYSAEWTSESALTITSIATHPNFLGYDGDTSVALAMARCKWGDGPNDVTVPTLIEPMRVRCSRCSSYLHTSEAVRSLRLSLNEEDFADTGPFTFYKEPRLAVFVTALQPEGGVSEGGTLVTVRGAGFDVMSAGIALMHVRCRWGSIHAVGNDTAALSVSSTEIVCPSSPLPEGMQNLSIALNGQQFFATNLRLLVYPQPSAFTQAALNTTDLGLGPPKFFGVLVGAPIGFHRENASADVWIRGQGFLAFQNASTALSAVRLRCRWGAVPGAPVTAPIRVEHDLVICPAAPLELAADRPIFVALNGVDFVDTTFSMRYYPQPSVFTRALLPETTSHCAARDDVRCAAGLHPTGGVSSGGTSVTLFGAGFTAFRREPELASCRWGHAITVPTAIDDTRIVCPAASEAEASGDPIVLPGTSRVELSIALNGVHFIPTAHTFSYYVQPVNFSSIHPTGGALSSLTAVTILGEGFLAFSNSSARLRCRWGTDSNLTLTDALRTDDAVASALGVNFSDSSFDASVLAGAEHVTVASELSDGRVVCPAHPKANAGPRELFLSLNSVDFGSTALHYKYYEQLEQVTMEPTGGLAGDGHGGTPITFSGRGFDAFFARLNDTICRWGNQSYTSPVSLGPTALVCRSAPQPAGQVSVSIALNQVDFAQLGLTYTYYATPSFSSIGPALGASNGGVRVTVQGSGFASFSGLGSSARCRWGAGAYTTVPISLTDEQLVCLSARRNDLQAALGGPATSSTITLDVALNAVDFSSTGQPFAYFSEFVANVSVADGPAGGSALGGTLVTLTGTGLGSVRLCKFGNGTARAVHVPCTFERCVCVSEPLGLDSFTKPDGASFSEGPRHLDDEALAGTAHTRGFVPILLSRSSSLGDGSLGSFFPTASSFFYFPAPTFELHENNTAVREPITGEPPLFTLAMTSIYPGGGPVGIATMVTIAGNGFLGFDGDRRQVRCRWGAAATAASTVPEFVSNMQVRCLSNTRAPAGRVDVYISLNAGADFHSTGQSFHFYNNPMLIRTGCLGATKGCLTTGPTQGKNPVQVNGVGLNGFVDYVSARCRFSLTGSSLVFYDRVASYVDVALNGLPVLGAGLSNGSIVDDGSSLYCITPRADVNEKIVTQVAIALNGVDFVEGVGENAVTSQYSLYPQTLTSIEPVGGSFFESSSVTVRGLFFPGFDGLSLSARCRFGDRVSTPTVLEANSGIIVCASPTYANSGSRSAAGGPGYEDVSFAVALNTVDFVGNEAVTFRYYDHFLASITPGGGHLLGNTEVLILGDRFDLLSTIDAPSASLVRCRFGYHDAVVGQIVTIQGLVYIRCRSSNAQSFGRAATGYEFVAISINRQNFLPALDGPGGCILNPDSCAQFKYYTEEVHSLWPVAGPAVGGTRVNISGAFSPGYDGVRTSARCLFRTGSPTSPDRRTNQIARLGASSVICPSASTTVAGRTAPLSDALGGRLLTSEVGVALNGAYVQEDSTDYVGIYRPTMCPAGAYGAYQTFTQYVQEVHSIEPTGGPIHGGTMVTVSGVGFMPITTPMLQPALLRPSVRCLWGCLTNPTNPEICEVGSQRLLTSPTSISPTEIVCATPVGAEDLLVHAGDAFLGLALNVYDALSATCNDQLQNGDESGVDCGGTACPPCPPPSCTDGLQNRDETGVDCGGTHCAACLAVMLTVHGAGFGNPGDGSVRQYAPRCSFGRAELGVDGVAWETVATVLSASTLRCATPRAPITGCYTLQVSLDLCDYAPSVQSSCPAATRARGLPVAFLPSSQYPGFPLSAELGSYSYPGDFVQSGLRFRFFSHAEPLFSVRASGRILQASAPSGQTVAAGGPLEGGTVLTITYTGTAAQSGGGGGGGRRLQTTTPNVANDAAMPPFIRLDQNLDVVLNQSRCAFGSANGLEPPPYTQPLNVTGRTIVCISPVRTEPGIVALRVSLNGQQFFETGLDFQYYANPNLTAIHPRGGLVTGATPVTIYGTGFRNFEPNVPVSRCSWGFGPDGTRLTTAARYDASLYHAPSNSTGAMVCLSYLRARGGLAADTVAFSLSINGVDFIDEPTAALPYKFYVQPALFQGVYPTGGPINGGTVMTFEGRGFANFDGNPSTARCSWGNVQTNAATLTIPTVLEDTRVVCTSAPVSGFSGAFYFVAAKLALNGIEFGVPQFVRYYEQPRLFTELVPVTGGPVSGGTVITLGGFGYTNFDPEPSGLAKSRCQWGSSGVHVGVLAQSSSFIVCPTSPRTGVTSGYVDETLRVSINGQQFVDTARAFRFYYVRIDSVYPAGSPLFGRSNIEVRGVGFTTFATLAGIVDLERTRLRLRTGQQLAVRDLTDTSFFFNAPPGTVGRYILSITLNGLDWDASGWEGNPPVVYDYYQSLPTGVQPTGGHIRGGTLVTVQGVGFLSIDPGAGLFRVRFGAAEPTVPLNLSDAAAIVLTVATAPTLRSEVTVSLNTFDYARGQPAVNFRFYDHNITTLSPTGGPVRGGTVVTVSGIAFDAYGDETLLRCAFGARAVPSVLGRMTYTQTVCVSPPHQCTYCSQRTVCNLEPRPAAVFRYYEAVITGVRPLGGFADGGTTITLLGYGFDGFGSLRSTNATSQSATQLAAFGGQVQPILALSATTAVVRTPAFRTNSTMRIANGTSSAVVLSISLNGLDFEGDGDTERPPVTFRYYEHRTLRLEPFGGPSIGGTAVSPDYDASYMWSNGRTTSEQSRYAAPVRVAINEIDFRGSVDFVFYHQVTAGLAAQVSQEYLMSVAAGTYADFAAGPPRGGFPITLVGSGFDGYDNNPSTIRVRFSTEGSAVPSVDSAGGHATPDTTLNATAAGAGASSADYIEVSAVSVKPTEVVVIAPAVSLQEGEINNKRGFPCWNPPCRRTVVTIAINGVDFVSRPDPLVFYFFNDPFRWLGLMIKELLLGLVALIALCLINGIVTWRYRFQVYDAYLSLKYRIKNKIFERKYPVFDHFKDEL</sequence>
<keyword evidence="1" id="KW-0812">Transmembrane</keyword>
<protein>
    <submittedName>
        <fullName evidence="3">Extracellular protein</fullName>
    </submittedName>
</protein>
<keyword evidence="4" id="KW-1185">Reference proteome</keyword>
<feature type="domain" description="IPT/TIG" evidence="2">
    <location>
        <begin position="2641"/>
        <end position="2728"/>
    </location>
</feature>
<evidence type="ECO:0000256" key="1">
    <source>
        <dbReference type="SAM" id="Phobius"/>
    </source>
</evidence>
<dbReference type="CDD" id="cd00102">
    <property type="entry name" value="IPT"/>
    <property type="match status" value="3"/>
</dbReference>
<feature type="domain" description="IPT/TIG" evidence="2">
    <location>
        <begin position="2346"/>
        <end position="2448"/>
    </location>
</feature>
<dbReference type="InterPro" id="IPR002909">
    <property type="entry name" value="IPT_dom"/>
</dbReference>
<evidence type="ECO:0000313" key="3">
    <source>
        <dbReference type="EMBL" id="KOO32865.1"/>
    </source>
</evidence>
<dbReference type="Gene3D" id="2.60.40.10">
    <property type="entry name" value="Immunoglobulins"/>
    <property type="match status" value="12"/>
</dbReference>
<proteinExistence type="predicted"/>
<dbReference type="EMBL" id="JWZX01001665">
    <property type="protein sequence ID" value="KOO32865.1"/>
    <property type="molecule type" value="Genomic_DNA"/>
</dbReference>
<dbReference type="InterPro" id="IPR031148">
    <property type="entry name" value="Plexin"/>
</dbReference>
<name>A0A0M0K229_9EUKA</name>
<feature type="domain" description="IPT/TIG" evidence="2">
    <location>
        <begin position="2132"/>
        <end position="2243"/>
    </location>
</feature>
<feature type="domain" description="IPT/TIG" evidence="2">
    <location>
        <begin position="1688"/>
        <end position="1799"/>
    </location>
</feature>
<dbReference type="Pfam" id="PF01833">
    <property type="entry name" value="TIG"/>
    <property type="match status" value="8"/>
</dbReference>
<dbReference type="PANTHER" id="PTHR22625">
    <property type="entry name" value="PLEXIN"/>
    <property type="match status" value="1"/>
</dbReference>
<evidence type="ECO:0000259" key="2">
    <source>
        <dbReference type="SMART" id="SM00429"/>
    </source>
</evidence>
<dbReference type="SUPFAM" id="SSF81296">
    <property type="entry name" value="E set domains"/>
    <property type="match status" value="3"/>
</dbReference>
<dbReference type="GO" id="GO:0017154">
    <property type="term" value="F:semaphorin receptor activity"/>
    <property type="evidence" value="ECO:0007669"/>
    <property type="project" value="InterPro"/>
</dbReference>
<dbReference type="SMART" id="SM00429">
    <property type="entry name" value="IPT"/>
    <property type="match status" value="8"/>
</dbReference>
<feature type="domain" description="IPT/TIG" evidence="2">
    <location>
        <begin position="1107"/>
        <end position="1201"/>
    </location>
</feature>
<organism evidence="3 4">
    <name type="scientific">Chrysochromulina tobinii</name>
    <dbReference type="NCBI Taxonomy" id="1460289"/>
    <lineage>
        <taxon>Eukaryota</taxon>
        <taxon>Haptista</taxon>
        <taxon>Haptophyta</taxon>
        <taxon>Prymnesiophyceae</taxon>
        <taxon>Prymnesiales</taxon>
        <taxon>Chrysochromulinaceae</taxon>
        <taxon>Chrysochromulina</taxon>
    </lineage>
</organism>
<gene>
    <name evidence="3" type="ORF">Ctob_010967</name>
</gene>
<dbReference type="OrthoDB" id="10053231at2759"/>
<dbReference type="InterPro" id="IPR014756">
    <property type="entry name" value="Ig_E-set"/>
</dbReference>
<comment type="caution">
    <text evidence="3">The sequence shown here is derived from an EMBL/GenBank/DDBJ whole genome shotgun (WGS) entry which is preliminary data.</text>
</comment>
<evidence type="ECO:0000313" key="4">
    <source>
        <dbReference type="Proteomes" id="UP000037460"/>
    </source>
</evidence>
<feature type="non-terminal residue" evidence="3">
    <location>
        <position position="1"/>
    </location>
</feature>
<dbReference type="PANTHER" id="PTHR22625:SF70">
    <property type="entry name" value="PLEXIN A, ISOFORM A"/>
    <property type="match status" value="1"/>
</dbReference>
<feature type="domain" description="IPT/TIG" evidence="2">
    <location>
        <begin position="2729"/>
        <end position="2829"/>
    </location>
</feature>
<reference evidence="4" key="1">
    <citation type="journal article" date="2015" name="PLoS Genet.">
        <title>Genome Sequence and Transcriptome Analyses of Chrysochromulina tobin: Metabolic Tools for Enhanced Algal Fitness in the Prominent Order Prymnesiales (Haptophyceae).</title>
        <authorList>
            <person name="Hovde B.T."/>
            <person name="Deodato C.R."/>
            <person name="Hunsperger H.M."/>
            <person name="Ryken S.A."/>
            <person name="Yost W."/>
            <person name="Jha R.K."/>
            <person name="Patterson J."/>
            <person name="Monnat R.J. Jr."/>
            <person name="Barlow S.B."/>
            <person name="Starkenburg S.R."/>
            <person name="Cattolico R.A."/>
        </authorList>
    </citation>
    <scope>NUCLEOTIDE SEQUENCE</scope>
    <source>
        <strain evidence="4">CCMP291</strain>
    </source>
</reference>
<dbReference type="InterPro" id="IPR013783">
    <property type="entry name" value="Ig-like_fold"/>
</dbReference>
<dbReference type="CDD" id="cd00603">
    <property type="entry name" value="IPT_PCSR"/>
    <property type="match status" value="2"/>
</dbReference>
<accession>A0A0M0K229</accession>
<feature type="domain" description="IPT/TIG" evidence="2">
    <location>
        <begin position="2540"/>
        <end position="2640"/>
    </location>
</feature>
<dbReference type="Proteomes" id="UP000037460">
    <property type="component" value="Unassembled WGS sequence"/>
</dbReference>
<keyword evidence="1" id="KW-0472">Membrane</keyword>
<feature type="transmembrane region" description="Helical" evidence="1">
    <location>
        <begin position="3082"/>
        <end position="3101"/>
    </location>
</feature>
<keyword evidence="1" id="KW-1133">Transmembrane helix</keyword>
<feature type="domain" description="IPT/TIG" evidence="2">
    <location>
        <begin position="291"/>
        <end position="381"/>
    </location>
</feature>